<name>A0ABW4FBM5_9PSEU</name>
<dbReference type="EMBL" id="JBHUCO010000077">
    <property type="protein sequence ID" value="MFD1524157.1"/>
    <property type="molecule type" value="Genomic_DNA"/>
</dbReference>
<keyword evidence="2" id="KW-0560">Oxidoreductase</keyword>
<evidence type="ECO:0000313" key="2">
    <source>
        <dbReference type="EMBL" id="MFD1524157.1"/>
    </source>
</evidence>
<comment type="caution">
    <text evidence="2">The sequence shown here is derived from an EMBL/GenBank/DDBJ whole genome shotgun (WGS) entry which is preliminary data.</text>
</comment>
<dbReference type="Pfam" id="PF03992">
    <property type="entry name" value="ABM"/>
    <property type="match status" value="1"/>
</dbReference>
<evidence type="ECO:0000259" key="1">
    <source>
        <dbReference type="PROSITE" id="PS51725"/>
    </source>
</evidence>
<dbReference type="SUPFAM" id="SSF54909">
    <property type="entry name" value="Dimeric alpha+beta barrel"/>
    <property type="match status" value="1"/>
</dbReference>
<dbReference type="Gene3D" id="3.30.70.100">
    <property type="match status" value="1"/>
</dbReference>
<accession>A0ABW4FBM5</accession>
<dbReference type="GO" id="GO:0004497">
    <property type="term" value="F:monooxygenase activity"/>
    <property type="evidence" value="ECO:0007669"/>
    <property type="project" value="UniProtKB-KW"/>
</dbReference>
<dbReference type="InterPro" id="IPR011008">
    <property type="entry name" value="Dimeric_a/b-barrel"/>
</dbReference>
<feature type="domain" description="ABM" evidence="1">
    <location>
        <begin position="2"/>
        <end position="94"/>
    </location>
</feature>
<dbReference type="PROSITE" id="PS51725">
    <property type="entry name" value="ABM"/>
    <property type="match status" value="1"/>
</dbReference>
<sequence>MIRSVLALQARPGAARAVEELYRDRGIIERSLRFPGCRSSALLRSVDDSPASHLVVAEWDDADAYARWVADPWRAAVSAELAELLETPPGSPVVARLYEPVPLTPEEQS</sequence>
<proteinExistence type="predicted"/>
<gene>
    <name evidence="2" type="ORF">ACFSJD_42185</name>
</gene>
<organism evidence="2 3">
    <name type="scientific">Pseudonocardia yunnanensis</name>
    <dbReference type="NCBI Taxonomy" id="58107"/>
    <lineage>
        <taxon>Bacteria</taxon>
        <taxon>Bacillati</taxon>
        <taxon>Actinomycetota</taxon>
        <taxon>Actinomycetes</taxon>
        <taxon>Pseudonocardiales</taxon>
        <taxon>Pseudonocardiaceae</taxon>
        <taxon>Pseudonocardia</taxon>
    </lineage>
</organism>
<keyword evidence="3" id="KW-1185">Reference proteome</keyword>
<dbReference type="InterPro" id="IPR007138">
    <property type="entry name" value="ABM_dom"/>
</dbReference>
<dbReference type="RefSeq" id="WP_344728326.1">
    <property type="nucleotide sequence ID" value="NZ_BAAAUS010000051.1"/>
</dbReference>
<keyword evidence="2" id="KW-0503">Monooxygenase</keyword>
<evidence type="ECO:0000313" key="3">
    <source>
        <dbReference type="Proteomes" id="UP001597114"/>
    </source>
</evidence>
<reference evidence="3" key="1">
    <citation type="journal article" date="2019" name="Int. J. Syst. Evol. Microbiol.">
        <title>The Global Catalogue of Microorganisms (GCM) 10K type strain sequencing project: providing services to taxonomists for standard genome sequencing and annotation.</title>
        <authorList>
            <consortium name="The Broad Institute Genomics Platform"/>
            <consortium name="The Broad Institute Genome Sequencing Center for Infectious Disease"/>
            <person name="Wu L."/>
            <person name="Ma J."/>
        </authorList>
    </citation>
    <scope>NUCLEOTIDE SEQUENCE [LARGE SCALE GENOMIC DNA]</scope>
    <source>
        <strain evidence="3">CCM 7043</strain>
    </source>
</reference>
<dbReference type="Proteomes" id="UP001597114">
    <property type="component" value="Unassembled WGS sequence"/>
</dbReference>
<protein>
    <submittedName>
        <fullName evidence="2">Antibiotic biosynthesis monooxygenase family protein</fullName>
    </submittedName>
</protein>